<evidence type="ECO:0000256" key="2">
    <source>
        <dbReference type="ARBA" id="ARBA00012829"/>
    </source>
</evidence>
<evidence type="ECO:0000256" key="7">
    <source>
        <dbReference type="ARBA" id="ARBA00023146"/>
    </source>
</evidence>
<organism evidence="9">
    <name type="scientific">marine sediment metagenome</name>
    <dbReference type="NCBI Taxonomy" id="412755"/>
    <lineage>
        <taxon>unclassified sequences</taxon>
        <taxon>metagenomes</taxon>
        <taxon>ecological metagenomes</taxon>
    </lineage>
</organism>
<evidence type="ECO:0000256" key="4">
    <source>
        <dbReference type="ARBA" id="ARBA00022741"/>
    </source>
</evidence>
<dbReference type="InterPro" id="IPR015944">
    <property type="entry name" value="Gly-tRNA-synth_bsu"/>
</dbReference>
<reference evidence="9" key="1">
    <citation type="journal article" date="2015" name="Nature">
        <title>Complex archaea that bridge the gap between prokaryotes and eukaryotes.</title>
        <authorList>
            <person name="Spang A."/>
            <person name="Saw J.H."/>
            <person name="Jorgensen S.L."/>
            <person name="Zaremba-Niedzwiedzka K."/>
            <person name="Martijn J."/>
            <person name="Lind A.E."/>
            <person name="van Eijk R."/>
            <person name="Schleper C."/>
            <person name="Guy L."/>
            <person name="Ettema T.J."/>
        </authorList>
    </citation>
    <scope>NUCLEOTIDE SEQUENCE</scope>
</reference>
<dbReference type="EC" id="6.1.1.14" evidence="2"/>
<keyword evidence="5" id="KW-0067">ATP-binding</keyword>
<dbReference type="HAMAP" id="MF_00255">
    <property type="entry name" value="Gly_tRNA_synth_beta"/>
    <property type="match status" value="1"/>
</dbReference>
<dbReference type="PANTHER" id="PTHR30075">
    <property type="entry name" value="GLYCYL-TRNA SYNTHETASE"/>
    <property type="match status" value="1"/>
</dbReference>
<dbReference type="GO" id="GO:0005829">
    <property type="term" value="C:cytosol"/>
    <property type="evidence" value="ECO:0007669"/>
    <property type="project" value="TreeGrafter"/>
</dbReference>
<evidence type="ECO:0000256" key="5">
    <source>
        <dbReference type="ARBA" id="ARBA00022840"/>
    </source>
</evidence>
<dbReference type="InterPro" id="IPR006194">
    <property type="entry name" value="Gly-tRNA-synth_heterodimer"/>
</dbReference>
<dbReference type="Pfam" id="PF02092">
    <property type="entry name" value="tRNA_synt_2f"/>
    <property type="match status" value="1"/>
</dbReference>
<protein>
    <recommendedName>
        <fullName evidence="2">glycine--tRNA ligase</fullName>
        <ecNumber evidence="2">6.1.1.14</ecNumber>
    </recommendedName>
</protein>
<dbReference type="SUPFAM" id="SSF109604">
    <property type="entry name" value="HD-domain/PDEase-like"/>
    <property type="match status" value="1"/>
</dbReference>
<keyword evidence="3" id="KW-0436">Ligase</keyword>
<comment type="caution">
    <text evidence="9">The sequence shown here is derived from an EMBL/GenBank/DDBJ whole genome shotgun (WGS) entry which is preliminary data.</text>
</comment>
<evidence type="ECO:0000313" key="9">
    <source>
        <dbReference type="EMBL" id="KKN23458.1"/>
    </source>
</evidence>
<dbReference type="GO" id="GO:0005524">
    <property type="term" value="F:ATP binding"/>
    <property type="evidence" value="ECO:0007669"/>
    <property type="project" value="UniProtKB-KW"/>
</dbReference>
<sequence>MDLLLEIGTEEIPAADLDQAMEQLYVAFVELKQEQHFDFDEKKIEVMGTPRRLAVYVRDFPGKQDDIVSDKVKGPPVAAAFRGGKPTQAATGFAKAQGIKLSDLTTEKTDKGEYVFAVRTKPGLPSKKVLTQALPQVLASIEFKKSMRWKDSVRFIRPIRWLVALLGSEVVPFKYAGLKASNKTYGHRLLANKEFAIKNASVYKKVMKDAHVVVEPQKRARSIEKHFGALKEGIVDIDNPRVQKTFCEVINLVENPGIIIGQFEKKFLKLPPIVIETVLQSHQRYFPILNKTKSKLTNNFLVVQNGSAKNKSVIKRGHEKVVNARLEDGEFFVAEDKQRTLSSRVKELRGIVFHEGLGNLLDKTKRLQFIVKKIATDLSLSKKRTEDVSRAAYLAKADLLTSMVAEFDELQGAIGAQYAENEGESKEVIAAIREQYQPRSASDTTPKSQAGIILAIADRIDTLCAYVSKGIVPTSTGDPYALRRQATGLVDILFESGLELSIPWLTKTSYKRLAKDFSQIDDLDSVVSKVFELVNQRIEFLLLKTGIDYDIIRSVAALRVERPVEFRQRSFALQSIRNNSPTILQDLVTVYNRAFRIADRKQGTTVNKSLLVDSAEIALYKELMGTEKKVDKLAAANDFLSALKELAAMRKTVDIFFDEVLVMAKEKSLKRNRHALLNRFVDTCLKVADLSKIVKSN</sequence>
<dbReference type="GO" id="GO:0004820">
    <property type="term" value="F:glycine-tRNA ligase activity"/>
    <property type="evidence" value="ECO:0007669"/>
    <property type="project" value="UniProtKB-EC"/>
</dbReference>
<dbReference type="PRINTS" id="PR01045">
    <property type="entry name" value="TRNASYNTHGB"/>
</dbReference>
<dbReference type="EMBL" id="LAZR01002969">
    <property type="protein sequence ID" value="KKN23458.1"/>
    <property type="molecule type" value="Genomic_DNA"/>
</dbReference>
<evidence type="ECO:0000256" key="3">
    <source>
        <dbReference type="ARBA" id="ARBA00022598"/>
    </source>
</evidence>
<keyword evidence="7" id="KW-0030">Aminoacyl-tRNA synthetase</keyword>
<keyword evidence="6" id="KW-0648">Protein biosynthesis</keyword>
<evidence type="ECO:0000256" key="6">
    <source>
        <dbReference type="ARBA" id="ARBA00022917"/>
    </source>
</evidence>
<name>A0A0F9S284_9ZZZZ</name>
<gene>
    <name evidence="9" type="ORF">LCGC14_0904770</name>
</gene>
<accession>A0A0F9S284</accession>
<dbReference type="PANTHER" id="PTHR30075:SF2">
    <property type="entry name" value="GLYCINE--TRNA LIGASE, CHLOROPLASTIC_MITOCHONDRIAL 2"/>
    <property type="match status" value="1"/>
</dbReference>
<proteinExistence type="inferred from homology"/>
<keyword evidence="4" id="KW-0547">Nucleotide-binding</keyword>
<evidence type="ECO:0000256" key="8">
    <source>
        <dbReference type="ARBA" id="ARBA00047937"/>
    </source>
</evidence>
<evidence type="ECO:0000256" key="1">
    <source>
        <dbReference type="ARBA" id="ARBA00008226"/>
    </source>
</evidence>
<dbReference type="PROSITE" id="PS50861">
    <property type="entry name" value="AA_TRNA_LIGASE_II_GLYAB"/>
    <property type="match status" value="1"/>
</dbReference>
<comment type="similarity">
    <text evidence="1">Belongs to the class-II aminoacyl-tRNA synthetase family.</text>
</comment>
<dbReference type="AlphaFoldDB" id="A0A0F9S284"/>
<dbReference type="NCBIfam" id="TIGR00211">
    <property type="entry name" value="glyS"/>
    <property type="match status" value="1"/>
</dbReference>
<comment type="catalytic activity">
    <reaction evidence="8">
        <text>tRNA(Gly) + glycine + ATP = glycyl-tRNA(Gly) + AMP + diphosphate</text>
        <dbReference type="Rhea" id="RHEA:16013"/>
        <dbReference type="Rhea" id="RHEA-COMP:9664"/>
        <dbReference type="Rhea" id="RHEA-COMP:9683"/>
        <dbReference type="ChEBI" id="CHEBI:30616"/>
        <dbReference type="ChEBI" id="CHEBI:33019"/>
        <dbReference type="ChEBI" id="CHEBI:57305"/>
        <dbReference type="ChEBI" id="CHEBI:78442"/>
        <dbReference type="ChEBI" id="CHEBI:78522"/>
        <dbReference type="ChEBI" id="CHEBI:456215"/>
        <dbReference type="EC" id="6.1.1.14"/>
    </reaction>
</comment>
<dbReference type="GO" id="GO:0006426">
    <property type="term" value="P:glycyl-tRNA aminoacylation"/>
    <property type="evidence" value="ECO:0007669"/>
    <property type="project" value="InterPro"/>
</dbReference>